<sequence length="195" mass="22105">MFIATEAIGIASSTVICNHQISGRLGVNQQGLLDKSWHPPPPEWIKFNLDASFHSSYKGGVGGICRDHKGRLLLAFGRSCVHWDIAHVESLAIKTINEVFKEWMLEYNGIIIEGDNFNIIKLIHKKIKSGMEGLSFINNFNHVICNWVKRDSNKLADLCANYAILSSFDWEDITLNKIPPYFLELLKEESVCCMH</sequence>
<proteinExistence type="predicted"/>
<organism evidence="2 3">
    <name type="scientific">Dendrobium catenatum</name>
    <dbReference type="NCBI Taxonomy" id="906689"/>
    <lineage>
        <taxon>Eukaryota</taxon>
        <taxon>Viridiplantae</taxon>
        <taxon>Streptophyta</taxon>
        <taxon>Embryophyta</taxon>
        <taxon>Tracheophyta</taxon>
        <taxon>Spermatophyta</taxon>
        <taxon>Magnoliopsida</taxon>
        <taxon>Liliopsida</taxon>
        <taxon>Asparagales</taxon>
        <taxon>Orchidaceae</taxon>
        <taxon>Epidendroideae</taxon>
        <taxon>Malaxideae</taxon>
        <taxon>Dendrobiinae</taxon>
        <taxon>Dendrobium</taxon>
    </lineage>
</organism>
<dbReference type="CDD" id="cd06222">
    <property type="entry name" value="RNase_H_like"/>
    <property type="match status" value="1"/>
</dbReference>
<gene>
    <name evidence="2" type="ORF">MA16_Dca024170</name>
</gene>
<dbReference type="AlphaFoldDB" id="A0A2I0X5C5"/>
<dbReference type="Gene3D" id="3.30.420.10">
    <property type="entry name" value="Ribonuclease H-like superfamily/Ribonuclease H"/>
    <property type="match status" value="1"/>
</dbReference>
<dbReference type="SUPFAM" id="SSF53098">
    <property type="entry name" value="Ribonuclease H-like"/>
    <property type="match status" value="1"/>
</dbReference>
<dbReference type="InterPro" id="IPR053151">
    <property type="entry name" value="RNase_H-like"/>
</dbReference>
<dbReference type="InterPro" id="IPR012337">
    <property type="entry name" value="RNaseH-like_sf"/>
</dbReference>
<evidence type="ECO:0000259" key="1">
    <source>
        <dbReference type="Pfam" id="PF13456"/>
    </source>
</evidence>
<dbReference type="PANTHER" id="PTHR47723">
    <property type="entry name" value="OS05G0353850 PROTEIN"/>
    <property type="match status" value="1"/>
</dbReference>
<dbReference type="InterPro" id="IPR002156">
    <property type="entry name" value="RNaseH_domain"/>
</dbReference>
<dbReference type="EMBL" id="KZ502138">
    <property type="protein sequence ID" value="PKU83103.1"/>
    <property type="molecule type" value="Genomic_DNA"/>
</dbReference>
<evidence type="ECO:0000313" key="2">
    <source>
        <dbReference type="EMBL" id="PKU83103.1"/>
    </source>
</evidence>
<accession>A0A2I0X5C5</accession>
<protein>
    <recommendedName>
        <fullName evidence="1">RNase H type-1 domain-containing protein</fullName>
    </recommendedName>
</protein>
<dbReference type="InterPro" id="IPR036397">
    <property type="entry name" value="RNaseH_sf"/>
</dbReference>
<dbReference type="Pfam" id="PF13456">
    <property type="entry name" value="RVT_3"/>
    <property type="match status" value="1"/>
</dbReference>
<dbReference type="PANTHER" id="PTHR47723:SF19">
    <property type="entry name" value="POLYNUCLEOTIDYL TRANSFERASE, RIBONUCLEASE H-LIKE SUPERFAMILY PROTEIN"/>
    <property type="match status" value="1"/>
</dbReference>
<feature type="domain" description="RNase H type-1" evidence="1">
    <location>
        <begin position="48"/>
        <end position="163"/>
    </location>
</feature>
<evidence type="ECO:0000313" key="3">
    <source>
        <dbReference type="Proteomes" id="UP000233837"/>
    </source>
</evidence>
<dbReference type="InterPro" id="IPR044730">
    <property type="entry name" value="RNase_H-like_dom_plant"/>
</dbReference>
<name>A0A2I0X5C5_9ASPA</name>
<dbReference type="GO" id="GO:0003676">
    <property type="term" value="F:nucleic acid binding"/>
    <property type="evidence" value="ECO:0007669"/>
    <property type="project" value="InterPro"/>
</dbReference>
<keyword evidence="3" id="KW-1185">Reference proteome</keyword>
<dbReference type="GO" id="GO:0004523">
    <property type="term" value="F:RNA-DNA hybrid ribonuclease activity"/>
    <property type="evidence" value="ECO:0007669"/>
    <property type="project" value="InterPro"/>
</dbReference>
<reference evidence="2 3" key="1">
    <citation type="journal article" date="2016" name="Sci. Rep.">
        <title>The Dendrobium catenatum Lindl. genome sequence provides insights into polysaccharide synthase, floral development and adaptive evolution.</title>
        <authorList>
            <person name="Zhang G.Q."/>
            <person name="Xu Q."/>
            <person name="Bian C."/>
            <person name="Tsai W.C."/>
            <person name="Yeh C.M."/>
            <person name="Liu K.W."/>
            <person name="Yoshida K."/>
            <person name="Zhang L.S."/>
            <person name="Chang S.B."/>
            <person name="Chen F."/>
            <person name="Shi Y."/>
            <person name="Su Y.Y."/>
            <person name="Zhang Y.Q."/>
            <person name="Chen L.J."/>
            <person name="Yin Y."/>
            <person name="Lin M."/>
            <person name="Huang H."/>
            <person name="Deng H."/>
            <person name="Wang Z.W."/>
            <person name="Zhu S.L."/>
            <person name="Zhao X."/>
            <person name="Deng C."/>
            <person name="Niu S.C."/>
            <person name="Huang J."/>
            <person name="Wang M."/>
            <person name="Liu G.H."/>
            <person name="Yang H.J."/>
            <person name="Xiao X.J."/>
            <person name="Hsiao Y.Y."/>
            <person name="Wu W.L."/>
            <person name="Chen Y.Y."/>
            <person name="Mitsuda N."/>
            <person name="Ohme-Takagi M."/>
            <person name="Luo Y.B."/>
            <person name="Van de Peer Y."/>
            <person name="Liu Z.J."/>
        </authorList>
    </citation>
    <scope>NUCLEOTIDE SEQUENCE [LARGE SCALE GENOMIC DNA]</scope>
    <source>
        <tissue evidence="2">The whole plant</tissue>
    </source>
</reference>
<dbReference type="Proteomes" id="UP000233837">
    <property type="component" value="Unassembled WGS sequence"/>
</dbReference>
<reference evidence="2 3" key="2">
    <citation type="journal article" date="2017" name="Nature">
        <title>The Apostasia genome and the evolution of orchids.</title>
        <authorList>
            <person name="Zhang G.Q."/>
            <person name="Liu K.W."/>
            <person name="Li Z."/>
            <person name="Lohaus R."/>
            <person name="Hsiao Y.Y."/>
            <person name="Niu S.C."/>
            <person name="Wang J.Y."/>
            <person name="Lin Y.C."/>
            <person name="Xu Q."/>
            <person name="Chen L.J."/>
            <person name="Yoshida K."/>
            <person name="Fujiwara S."/>
            <person name="Wang Z.W."/>
            <person name="Zhang Y.Q."/>
            <person name="Mitsuda N."/>
            <person name="Wang M."/>
            <person name="Liu G.H."/>
            <person name="Pecoraro L."/>
            <person name="Huang H.X."/>
            <person name="Xiao X.J."/>
            <person name="Lin M."/>
            <person name="Wu X.Y."/>
            <person name="Wu W.L."/>
            <person name="Chen Y.Y."/>
            <person name="Chang S.B."/>
            <person name="Sakamoto S."/>
            <person name="Ohme-Takagi M."/>
            <person name="Yagi M."/>
            <person name="Zeng S.J."/>
            <person name="Shen C.Y."/>
            <person name="Yeh C.M."/>
            <person name="Luo Y.B."/>
            <person name="Tsai W.C."/>
            <person name="Van de Peer Y."/>
            <person name="Liu Z.J."/>
        </authorList>
    </citation>
    <scope>NUCLEOTIDE SEQUENCE [LARGE SCALE GENOMIC DNA]</scope>
    <source>
        <tissue evidence="2">The whole plant</tissue>
    </source>
</reference>